<evidence type="ECO:0000313" key="3">
    <source>
        <dbReference type="Proteomes" id="UP000214975"/>
    </source>
</evidence>
<reference evidence="2 3" key="1">
    <citation type="submission" date="2016-08" db="EMBL/GenBank/DDBJ databases">
        <title>A novel genetic cassette of butanologenic Thermoanaerobacterium thermosaccharolyticum that directly convert cellulose to butanol.</title>
        <authorList>
            <person name="Li T."/>
            <person name="He J."/>
        </authorList>
    </citation>
    <scope>NUCLEOTIDE SEQUENCE [LARGE SCALE GENOMIC DNA]</scope>
    <source>
        <strain evidence="2 3">TG57</strain>
    </source>
</reference>
<dbReference type="GO" id="GO:0005524">
    <property type="term" value="F:ATP binding"/>
    <property type="evidence" value="ECO:0007669"/>
    <property type="project" value="InterPro"/>
</dbReference>
<dbReference type="RefSeq" id="WP_094397537.1">
    <property type="nucleotide sequence ID" value="NZ_CP016893.1"/>
</dbReference>
<dbReference type="PANTHER" id="PTHR21621:SF7">
    <property type="entry name" value="RIBOSOMAL PROTEIN BS6--L-GLUTAMATE LIGASE"/>
    <property type="match status" value="1"/>
</dbReference>
<sequence>MNDVEHLIVSNSFDFTSDYICYELQCRGQKYLRINRDRFSDYCIFIDLCKGIMNICIGNNEYQVKESFLKSIYFRAPVFLRDSYNHSLSLAEQLYRSQWSSFIRNLIYFEDILWMNNPVSTYKAENKILQLKYASQIGFKIPQTFITNEAKIPIEAESNYIVKSLDTALFRKDETELFVFSNIVKGSEIRESNLMEAPIILQEYIYPKIDLRVTVIGEKVHAVKIVKNNEGIEGDWRKHKDDVRFIPYDLPKTIINRSIELVKKFNLSFGAIDLVYCKGNYYFIEINPTGEWAWLVENANQRIDIDIVDMLTRGV</sequence>
<dbReference type="GO" id="GO:0005737">
    <property type="term" value="C:cytoplasm"/>
    <property type="evidence" value="ECO:0007669"/>
    <property type="project" value="TreeGrafter"/>
</dbReference>
<dbReference type="PANTHER" id="PTHR21621">
    <property type="entry name" value="RIBOSOMAL PROTEIN S6 MODIFICATION PROTEIN"/>
    <property type="match status" value="1"/>
</dbReference>
<evidence type="ECO:0000259" key="1">
    <source>
        <dbReference type="Pfam" id="PF02655"/>
    </source>
</evidence>
<gene>
    <name evidence="2" type="ORF">Thert_02130</name>
</gene>
<protein>
    <submittedName>
        <fullName evidence="2">RimK-like ATP-grasp domain protein</fullName>
    </submittedName>
</protein>
<proteinExistence type="predicted"/>
<organism evidence="2 3">
    <name type="scientific">Thermoanaerobacterium thermosaccharolyticum</name>
    <name type="common">Clostridium thermosaccharolyticum</name>
    <dbReference type="NCBI Taxonomy" id="1517"/>
    <lineage>
        <taxon>Bacteria</taxon>
        <taxon>Bacillati</taxon>
        <taxon>Bacillota</taxon>
        <taxon>Clostridia</taxon>
        <taxon>Thermoanaerobacterales</taxon>
        <taxon>Thermoanaerobacteraceae</taxon>
        <taxon>Thermoanaerobacterium</taxon>
    </lineage>
</organism>
<dbReference type="InterPro" id="IPR003806">
    <property type="entry name" value="ATP-grasp_PylC-type"/>
</dbReference>
<dbReference type="EMBL" id="CP016893">
    <property type="protein sequence ID" value="AST58069.1"/>
    <property type="molecule type" value="Genomic_DNA"/>
</dbReference>
<dbReference type="GO" id="GO:0018169">
    <property type="term" value="F:ribosomal S6-glutamic acid ligase activity"/>
    <property type="evidence" value="ECO:0007669"/>
    <property type="project" value="TreeGrafter"/>
</dbReference>
<dbReference type="SUPFAM" id="SSF56059">
    <property type="entry name" value="Glutathione synthetase ATP-binding domain-like"/>
    <property type="match status" value="1"/>
</dbReference>
<dbReference type="Pfam" id="PF02655">
    <property type="entry name" value="ATP-grasp_3"/>
    <property type="match status" value="1"/>
</dbReference>
<dbReference type="GO" id="GO:0009432">
    <property type="term" value="P:SOS response"/>
    <property type="evidence" value="ECO:0007669"/>
    <property type="project" value="TreeGrafter"/>
</dbReference>
<evidence type="ECO:0000313" key="2">
    <source>
        <dbReference type="EMBL" id="AST58069.1"/>
    </source>
</evidence>
<dbReference type="Proteomes" id="UP000214975">
    <property type="component" value="Chromosome"/>
</dbReference>
<dbReference type="AlphaFoldDB" id="A0A223I048"/>
<dbReference type="Gene3D" id="3.30.470.20">
    <property type="entry name" value="ATP-grasp fold, B domain"/>
    <property type="match status" value="1"/>
</dbReference>
<dbReference type="GO" id="GO:0046872">
    <property type="term" value="F:metal ion binding"/>
    <property type="evidence" value="ECO:0007669"/>
    <property type="project" value="InterPro"/>
</dbReference>
<accession>A0A223I048</accession>
<feature type="domain" description="ATP-grasp fold PylC-type" evidence="1">
    <location>
        <begin position="125"/>
        <end position="288"/>
    </location>
</feature>
<name>A0A223I048_THETR</name>